<name>A0ACB9BMB5_CICIN</name>
<proteinExistence type="predicted"/>
<gene>
    <name evidence="1" type="ORF">L2E82_34537</name>
</gene>
<dbReference type="Proteomes" id="UP001055811">
    <property type="component" value="Linkage Group LG06"/>
</dbReference>
<feature type="non-terminal residue" evidence="1">
    <location>
        <position position="1"/>
    </location>
</feature>
<evidence type="ECO:0000313" key="1">
    <source>
        <dbReference type="EMBL" id="KAI3723146.1"/>
    </source>
</evidence>
<reference evidence="1 2" key="2">
    <citation type="journal article" date="2022" name="Mol. Ecol. Resour.">
        <title>The genomes of chicory, endive, great burdock and yacon provide insights into Asteraceae paleo-polyploidization history and plant inulin production.</title>
        <authorList>
            <person name="Fan W."/>
            <person name="Wang S."/>
            <person name="Wang H."/>
            <person name="Wang A."/>
            <person name="Jiang F."/>
            <person name="Liu H."/>
            <person name="Zhao H."/>
            <person name="Xu D."/>
            <person name="Zhang Y."/>
        </authorList>
    </citation>
    <scope>NUCLEOTIDE SEQUENCE [LARGE SCALE GENOMIC DNA]</scope>
    <source>
        <strain evidence="2">cv. Punajuju</strain>
        <tissue evidence="1">Leaves</tissue>
    </source>
</reference>
<organism evidence="1 2">
    <name type="scientific">Cichorium intybus</name>
    <name type="common">Chicory</name>
    <dbReference type="NCBI Taxonomy" id="13427"/>
    <lineage>
        <taxon>Eukaryota</taxon>
        <taxon>Viridiplantae</taxon>
        <taxon>Streptophyta</taxon>
        <taxon>Embryophyta</taxon>
        <taxon>Tracheophyta</taxon>
        <taxon>Spermatophyta</taxon>
        <taxon>Magnoliopsida</taxon>
        <taxon>eudicotyledons</taxon>
        <taxon>Gunneridae</taxon>
        <taxon>Pentapetalae</taxon>
        <taxon>asterids</taxon>
        <taxon>campanulids</taxon>
        <taxon>Asterales</taxon>
        <taxon>Asteraceae</taxon>
        <taxon>Cichorioideae</taxon>
        <taxon>Cichorieae</taxon>
        <taxon>Cichoriinae</taxon>
        <taxon>Cichorium</taxon>
    </lineage>
</organism>
<protein>
    <submittedName>
        <fullName evidence="1">Uncharacterized protein</fullName>
    </submittedName>
</protein>
<accession>A0ACB9BMB5</accession>
<evidence type="ECO:0000313" key="2">
    <source>
        <dbReference type="Proteomes" id="UP001055811"/>
    </source>
</evidence>
<keyword evidence="2" id="KW-1185">Reference proteome</keyword>
<dbReference type="EMBL" id="CM042014">
    <property type="protein sequence ID" value="KAI3723146.1"/>
    <property type="molecule type" value="Genomic_DNA"/>
</dbReference>
<sequence length="75" mass="8819">VVYCCLLWIIRTQMLLTEAKQTRPLTEAFPQNRSKLTREENVVKTFIHNPTKGTKRRSDIYTPNSKIVEQRDSIL</sequence>
<reference evidence="2" key="1">
    <citation type="journal article" date="2022" name="Mol. Ecol. Resour.">
        <title>The genomes of chicory, endive, great burdock and yacon provide insights into Asteraceae palaeo-polyploidization history and plant inulin production.</title>
        <authorList>
            <person name="Fan W."/>
            <person name="Wang S."/>
            <person name="Wang H."/>
            <person name="Wang A."/>
            <person name="Jiang F."/>
            <person name="Liu H."/>
            <person name="Zhao H."/>
            <person name="Xu D."/>
            <person name="Zhang Y."/>
        </authorList>
    </citation>
    <scope>NUCLEOTIDE SEQUENCE [LARGE SCALE GENOMIC DNA]</scope>
    <source>
        <strain evidence="2">cv. Punajuju</strain>
    </source>
</reference>
<feature type="non-terminal residue" evidence="1">
    <location>
        <position position="75"/>
    </location>
</feature>
<comment type="caution">
    <text evidence="1">The sequence shown here is derived from an EMBL/GenBank/DDBJ whole genome shotgun (WGS) entry which is preliminary data.</text>
</comment>